<dbReference type="Proteomes" id="UP001231649">
    <property type="component" value="Chromosome 19"/>
</dbReference>
<gene>
    <name evidence="1" type="ORF">PYW08_006430</name>
</gene>
<evidence type="ECO:0000313" key="2">
    <source>
        <dbReference type="Proteomes" id="UP001231649"/>
    </source>
</evidence>
<keyword evidence="2" id="KW-1185">Reference proteome</keyword>
<accession>A0ACC2QN55</accession>
<protein>
    <submittedName>
        <fullName evidence="1">Uncharacterized protein</fullName>
    </submittedName>
</protein>
<sequence>MWGQIYPHALFLIIVDIIIKVSCQGNGSITFLIDDTSSMDDDIKQVRKSVHRIKDIVLHEKSSLIDNMVLVTFNDPGVLERIVTKDPNEFKTALDAIKVHNEAKRPYLDCWEPSMKGLLLALKKSKNNSYVFVFTDAPAKDYIDSQSVIEMCQQKQTQIIFVLTGTLCSKFTYVPEAINSYYDIATACSGLAIVVQKNEVDKVFGPIEEIIKGNKTVITTATIPAGVSKNIKFTIDDYTDYVIIYSSGKNVSLNVFNNQRGISSKPIMWTDNVKVLKLTNVKPGPYVATVRGSSRTTIAIVGRTDFFFNHGFSEAKPKSLSDTSPQPLSDDTKVYLSISITDEKHSVKMVSAQLLDMDEKPILKPMPLTEISKDFYVTDQFMAPSQRFKVAVNGVANGRLITRISKIPVTPPPPKIAPKVQGLTTVKVNKGETVQIECKVVKGFPAPNISWLFENQSRSTFTPIAKAFDSVLVIKSVEYKDDGKYKCIAENVKGKDEHVTTLYVQDKPTIISSSSIVYESTEGDASLKIPCYATGLPKPSITWKLNNRVITRNAKYSFENGALVIIDPKLSDTNSYKCEAKNELGTVSAYFKANINQIPKVSGVAAKEVRIGLPTSIECTVIKGVPKPTITWEFKENFGSKFLKINGSEKILNILRVENKHAGSYKCVAQNKVGTDEHVTTLEVQDKPKIVSSVSTIYTSTEGDALLEIPCATTGAPKPSITWKLNGRIINLSAKYSIENGTLKIKDPKLSDTNFYTCEAKNKFGTVSATFKANIRQKPQVSGVPAKQVKVGSSASIECTVVKGEPKPTITWHFMDNSSAKFVSIAGSDKVLHISRVEFKHAGRYKCVAQNSVGSDEHITTLVVQEAPQVTGVAAKKVRIGSPTSIECTVVKGLPKPTMTWQFMDVSRAKFLSITGSDKELRIPRVEGRHAGRYKCMAQNSVGSDEHVTTLEVQDLPKIVTNVSIPYQSTEGDALMRIPCSATGLPKPSVTWTLNGHVIYPNGKYSVEDGTLIIRDPNVSDTNSYTCEARNEVGAVSATIKVDISQKPQVSGESDKKVKTGTATSIECKVNKGEPKPTITWQFMDKSSSSFTTTPGSERVLYISRVELKHAGKYKCVAQNKVGSDEHITTLEVQEAPQITGVAAKKVRIGSPTSIECTVVKGVPKPTVTWQFMIDSSAKFASITGSDKGLRISRVEGRHAGRYKCVAQNSVGSDEHVTTLEVQDLPKIVTNVSITYQSTEGDALMRIPCSATGLPKPSVTWTLNGRVINPNGKYSVDDGTLIIRDPKVSDTNSYTCEARNEVGAVSATIKVDISQKPQVSGESDKKVKTGTATSIECKVNKGEPKPTITWQFMDKSSSSFTTTPGSERVLYISRVELKHAGKYKCVAQNKVGSDEHITTLEVQEAPQVTGVVAKKVRIGSPTSIECTVVKGVPKPTVTWQFMNDSSAKFVSITGSDKGLRIPRVEGRHAGRYKCVAQNSVGSDEHVTTLEVQDLPKIVTNVSIPYQSTEGDALMRIPCSATGLPKPSVTWTLNGHVIYPNGKYSVEDGTLIIRDPNVSDTNSYTCEARNEVGAVSATIKVDISQKPQVSGESDKKVKTGTATSIECKVNKGEPKPTITWQFMDKSSSSFTTTPGSERVLYISRVELKHAGKYKCVAQNKVGSDEHITTLEVQEAPQVTGVAAKKVRIGSPTSIECTVVKGVPKPRVTWQFMIDSSAKFVSITGSDTGLRIPRVEGRHAGRYKCVAQNSVGSDEHVTTLEVQDLPKIVSSTSNVYHSIEGDALLRIPCTATGLPKPIITWQLNGHVINPSEKFSIEDGTLIIRTPKVSDTNSYTCEAKNEVGTVSATFQTYIRQAPILIGVQHTAKVKIGAATKITCTIKGEPKPTIKWEFMDKSSSKFLSIPGSSEELLISKVESKDAGQYKCLAENNVGSVEHITTLEVQDLPKIVSSVSTIFKSIEGDAVLKIPCAAVGLPVPRIIWKLGGIVINPSAKYSIEDGTLIIRDPKVSDSNSYTCEAENEAGAVSATFKADISQIPKLKGVASKNVRIGAPVNLDCIIYQGVPTPKISWQFMGKDSSKFEPIVGSENILSISNVENKHAGSYKCVAQNDVGSAEYVTTLIVQYLPEININSTTIEGILGDLALRIPCKVVGVPTPVITWKKNGNVITPSEKYSIQDGALVIMKPAASDSSSYTCEAMNSMGSTSAAFQATVRRYPKNFGTEHYVYLKEGETKKLECDAYTSKSQSIKWFVTKEDWLLSVSTTTPPTSDTETTTRSSEGFSVTIELNNTESYIQIASASAFDHDGNYTCHVSDKHGNTQTHTYVVDVGIAPKFIYDDNSLSNWRGDVTDIVQYCAINENAKPTPVVQWNYNGKALTDLNSAGVGYYTCNVSNVHGHVLKQFDVKSSACLITRHLQNSPYAPLILNEGFWNKLEMTKHYIIVEQEMEITLSCPRWKETSNSFKIFPEKSTLEAICYKEDSFMVDDKTYKFSDLQCTNSIEPSVIKTKTKCSTETSELIRVGYNVPAFLEAYEVCFDHKSNMPLYTRVLMTETNNNDPSGVYNWNSYPGIGSVKTERGFTCKDASSSCCYSKSQLVNAIDFNDGPAKKSTFIDPLNVVPVWIPCDTSKSPWEGINDMVRTQLPIYIDIVVWSGTHTLQQKNGAIIPRYLWKVVRLIDDEVMAIVHVNDPNPTKSDIKCNTPDHCDKYEEWFKSDDSNYCCSLPDFLKSFGFHDTDIGGKFITVVIGL</sequence>
<organism evidence="1 2">
    <name type="scientific">Mythimna loreyi</name>
    <dbReference type="NCBI Taxonomy" id="667449"/>
    <lineage>
        <taxon>Eukaryota</taxon>
        <taxon>Metazoa</taxon>
        <taxon>Ecdysozoa</taxon>
        <taxon>Arthropoda</taxon>
        <taxon>Hexapoda</taxon>
        <taxon>Insecta</taxon>
        <taxon>Pterygota</taxon>
        <taxon>Neoptera</taxon>
        <taxon>Endopterygota</taxon>
        <taxon>Lepidoptera</taxon>
        <taxon>Glossata</taxon>
        <taxon>Ditrysia</taxon>
        <taxon>Noctuoidea</taxon>
        <taxon>Noctuidae</taxon>
        <taxon>Noctuinae</taxon>
        <taxon>Hadenini</taxon>
        <taxon>Mythimna</taxon>
    </lineage>
</organism>
<name>A0ACC2QN55_9NEOP</name>
<proteinExistence type="predicted"/>
<evidence type="ECO:0000313" key="1">
    <source>
        <dbReference type="EMBL" id="KAJ8720965.1"/>
    </source>
</evidence>
<comment type="caution">
    <text evidence="1">The sequence shown here is derived from an EMBL/GenBank/DDBJ whole genome shotgun (WGS) entry which is preliminary data.</text>
</comment>
<dbReference type="EMBL" id="CM056795">
    <property type="protein sequence ID" value="KAJ8720965.1"/>
    <property type="molecule type" value="Genomic_DNA"/>
</dbReference>
<reference evidence="1" key="1">
    <citation type="submission" date="2023-03" db="EMBL/GenBank/DDBJ databases">
        <title>Chromosome-level genomes of two armyworms, Mythimna separata and Mythimna loreyi, provide insights into the biosynthesis and reception of sex pheromones.</title>
        <authorList>
            <person name="Zhao H."/>
        </authorList>
    </citation>
    <scope>NUCLEOTIDE SEQUENCE</scope>
    <source>
        <strain evidence="1">BeijingLab</strain>
    </source>
</reference>